<dbReference type="PATRIC" id="fig|1121939.11.peg.244"/>
<dbReference type="OrthoDB" id="9801997at2"/>
<dbReference type="InterPro" id="IPR004675">
    <property type="entry name" value="AhpD_core"/>
</dbReference>
<dbReference type="RefSeq" id="WP_016414701.1">
    <property type="nucleotide sequence ID" value="NZ_AUAB01000020.1"/>
</dbReference>
<dbReference type="PANTHER" id="PTHR34846">
    <property type="entry name" value="4-CARBOXYMUCONOLACTONE DECARBOXYLASE FAMILY PROTEIN (AFU_ORTHOLOGUE AFUA_6G11590)"/>
    <property type="match status" value="1"/>
</dbReference>
<gene>
    <name evidence="2" type="ORF">L861_01305</name>
</gene>
<dbReference type="EMBL" id="ASTJ01000011">
    <property type="protein sequence ID" value="EPC03967.1"/>
    <property type="molecule type" value="Genomic_DNA"/>
</dbReference>
<dbReference type="GO" id="GO:0051920">
    <property type="term" value="F:peroxiredoxin activity"/>
    <property type="evidence" value="ECO:0007669"/>
    <property type="project" value="InterPro"/>
</dbReference>
<dbReference type="PANTHER" id="PTHR34846:SF10">
    <property type="entry name" value="CYTOPLASMIC PROTEIN"/>
    <property type="match status" value="1"/>
</dbReference>
<dbReference type="InterPro" id="IPR003779">
    <property type="entry name" value="CMD-like"/>
</dbReference>
<comment type="caution">
    <text evidence="2">The sequence shown here is derived from an EMBL/GenBank/DDBJ whole genome shotgun (WGS) entry which is preliminary data.</text>
</comment>
<evidence type="ECO:0000313" key="3">
    <source>
        <dbReference type="Proteomes" id="UP000014463"/>
    </source>
</evidence>
<evidence type="ECO:0000313" key="2">
    <source>
        <dbReference type="EMBL" id="EPC03967.1"/>
    </source>
</evidence>
<feature type="domain" description="Carboxymuconolactone decarboxylase-like" evidence="1">
    <location>
        <begin position="18"/>
        <end position="94"/>
    </location>
</feature>
<accession>S2KPG0</accession>
<dbReference type="NCBIfam" id="TIGR00778">
    <property type="entry name" value="ahpD_dom"/>
    <property type="match status" value="1"/>
</dbReference>
<proteinExistence type="predicted"/>
<evidence type="ECO:0000259" key="1">
    <source>
        <dbReference type="Pfam" id="PF02627"/>
    </source>
</evidence>
<reference evidence="2 3" key="1">
    <citation type="journal article" date="2013" name="Genome Announc.">
        <title>Draft genome sequence of the moderately halophilic gammaproteobacterium Halomonas anticariensis FP35.</title>
        <authorList>
            <person name="Tahrioui A."/>
            <person name="Quesada E."/>
            <person name="Llamas I."/>
        </authorList>
    </citation>
    <scope>NUCLEOTIDE SEQUENCE [LARGE SCALE GENOMIC DNA]</scope>
    <source>
        <strain evidence="3">DSM 16096 / CECT 5854 / LMG 22089 / FP35</strain>
    </source>
</reference>
<dbReference type="Pfam" id="PF02627">
    <property type="entry name" value="CMD"/>
    <property type="match status" value="1"/>
</dbReference>
<sequence length="143" mass="16197">MSNLRLPYAELSPEAYKNLIGVMRSLEDSRLGTRLIDLIYLRISQINGCSFCLQKHADSLRKHGEEQHKLDSLAAWQVSDLYSPRERAALAWADSVTRIAETQAPDEVFDALRNHFSEAEIADLTFAVALMNAMNRMAISMRL</sequence>
<name>S2KPG0_LITA3</name>
<dbReference type="SUPFAM" id="SSF69118">
    <property type="entry name" value="AhpD-like"/>
    <property type="match status" value="1"/>
</dbReference>
<organism evidence="2 3">
    <name type="scientific">Litchfieldella anticariensis (strain DSM 16096 / CECT 5854 / CIP 108499 / LMG 22089 / FP35)</name>
    <name type="common">Halomonas anticariensis</name>
    <dbReference type="NCBI Taxonomy" id="1121939"/>
    <lineage>
        <taxon>Bacteria</taxon>
        <taxon>Pseudomonadati</taxon>
        <taxon>Pseudomonadota</taxon>
        <taxon>Gammaproteobacteria</taxon>
        <taxon>Oceanospirillales</taxon>
        <taxon>Halomonadaceae</taxon>
        <taxon>Litchfieldella</taxon>
    </lineage>
</organism>
<protein>
    <recommendedName>
        <fullName evidence="1">Carboxymuconolactone decarboxylase-like domain-containing protein</fullName>
    </recommendedName>
</protein>
<dbReference type="STRING" id="1121939.L861_01305"/>
<dbReference type="Gene3D" id="1.20.1290.10">
    <property type="entry name" value="AhpD-like"/>
    <property type="match status" value="1"/>
</dbReference>
<dbReference type="AlphaFoldDB" id="S2KPG0"/>
<dbReference type="eggNOG" id="COG2128">
    <property type="taxonomic scope" value="Bacteria"/>
</dbReference>
<dbReference type="InterPro" id="IPR029032">
    <property type="entry name" value="AhpD-like"/>
</dbReference>
<keyword evidence="3" id="KW-1185">Reference proteome</keyword>
<dbReference type="Proteomes" id="UP000014463">
    <property type="component" value="Unassembled WGS sequence"/>
</dbReference>